<dbReference type="InterPro" id="IPR004465">
    <property type="entry name" value="RNR_NrdI"/>
</dbReference>
<evidence type="ECO:0000256" key="1">
    <source>
        <dbReference type="ARBA" id="ARBA00003999"/>
    </source>
</evidence>
<comment type="function">
    <text evidence="1 3">Probably involved in ribonucleotide reductase function.</text>
</comment>
<dbReference type="PANTHER" id="PTHR37297:SF1">
    <property type="entry name" value="PROTEIN NRDI"/>
    <property type="match status" value="1"/>
</dbReference>
<dbReference type="GO" id="GO:0010181">
    <property type="term" value="F:FMN binding"/>
    <property type="evidence" value="ECO:0007669"/>
    <property type="project" value="InterPro"/>
</dbReference>
<keyword evidence="5" id="KW-1185">Reference proteome</keyword>
<dbReference type="NCBIfam" id="TIGR00333">
    <property type="entry name" value="nrdI"/>
    <property type="match status" value="1"/>
</dbReference>
<dbReference type="InterPro" id="IPR020852">
    <property type="entry name" value="RNR_Ib_NrdI_bac"/>
</dbReference>
<dbReference type="Pfam" id="PF07972">
    <property type="entry name" value="Flavodoxin_NdrI"/>
    <property type="match status" value="1"/>
</dbReference>
<gene>
    <name evidence="3 4" type="primary">nrdI</name>
    <name evidence="4" type="ORF">EM595_2747</name>
</gene>
<dbReference type="KEGG" id="ege:EM595_2747"/>
<comment type="similarity">
    <text evidence="2 3">Belongs to the NrdI family.</text>
</comment>
<protein>
    <recommendedName>
        <fullName evidence="3">Protein NrdI</fullName>
    </recommendedName>
</protein>
<accession>A0A0U5GQC2</accession>
<dbReference type="InterPro" id="IPR029039">
    <property type="entry name" value="Flavoprotein-like_sf"/>
</dbReference>
<dbReference type="AlphaFoldDB" id="A0A0U5GQC2"/>
<name>A0A0U5GQC2_9GAMM</name>
<dbReference type="EMBL" id="LN907827">
    <property type="protein sequence ID" value="CUU24978.1"/>
    <property type="molecule type" value="Genomic_DNA"/>
</dbReference>
<dbReference type="STRING" id="1619313.EM595_2747"/>
<dbReference type="HAMAP" id="MF_00128">
    <property type="entry name" value="NrdI"/>
    <property type="match status" value="1"/>
</dbReference>
<reference evidence="5" key="1">
    <citation type="submission" date="2015-11" db="EMBL/GenBank/DDBJ databases">
        <authorList>
            <person name="Blom J."/>
        </authorList>
    </citation>
    <scope>NUCLEOTIDE SEQUENCE [LARGE SCALE GENOMIC DNA]</scope>
</reference>
<dbReference type="PANTHER" id="PTHR37297">
    <property type="entry name" value="PROTEIN NRDI"/>
    <property type="match status" value="1"/>
</dbReference>
<dbReference type="Proteomes" id="UP000059419">
    <property type="component" value="Chromosome 1"/>
</dbReference>
<proteinExistence type="inferred from homology"/>
<evidence type="ECO:0000313" key="5">
    <source>
        <dbReference type="Proteomes" id="UP000059419"/>
    </source>
</evidence>
<dbReference type="PATRIC" id="fig|1619313.3.peg.2854"/>
<organism evidence="4 5">
    <name type="scientific">Duffyella gerundensis</name>
    <dbReference type="NCBI Taxonomy" id="1619313"/>
    <lineage>
        <taxon>Bacteria</taxon>
        <taxon>Pseudomonadati</taxon>
        <taxon>Pseudomonadota</taxon>
        <taxon>Gammaproteobacteria</taxon>
        <taxon>Enterobacterales</taxon>
        <taxon>Erwiniaceae</taxon>
        <taxon>Duffyella</taxon>
    </lineage>
</organism>
<evidence type="ECO:0000256" key="2">
    <source>
        <dbReference type="ARBA" id="ARBA00009942"/>
    </source>
</evidence>
<evidence type="ECO:0000313" key="4">
    <source>
        <dbReference type="EMBL" id="CUU24978.1"/>
    </source>
</evidence>
<sequence>MLRPLSTCAPLAIARCRWSSPVRPTGAVFAPIRSRRCARSPPQAPDAMPPLVYFSSQSENTHRFVLRLALPAIRIPLRGTLRVDEPFILVVPSYGGGGSQGAVPIQVKKFLNDAANRQWIRGVIAAGNRNFGEGFCLAGTIIAQKCQVPYLYRFELMGTADDIQNVHAGVTQFWQQQTPR</sequence>
<dbReference type="Gene3D" id="3.40.50.360">
    <property type="match status" value="1"/>
</dbReference>
<evidence type="ECO:0000256" key="3">
    <source>
        <dbReference type="HAMAP-Rule" id="MF_00128"/>
    </source>
</evidence>
<dbReference type="SUPFAM" id="SSF52218">
    <property type="entry name" value="Flavoproteins"/>
    <property type="match status" value="1"/>
</dbReference>